<dbReference type="EMBL" id="WEGJ01000002">
    <property type="protein sequence ID" value="MQY11021.1"/>
    <property type="molecule type" value="Genomic_DNA"/>
</dbReference>
<dbReference type="AlphaFoldDB" id="A0A7K0CC50"/>
<protein>
    <recommendedName>
        <fullName evidence="1">GmrSD restriction endonucleases C-terminal domain-containing protein</fullName>
    </recommendedName>
</protein>
<feature type="domain" description="GmrSD restriction endonucleases C-terminal" evidence="1">
    <location>
        <begin position="129"/>
        <end position="230"/>
    </location>
</feature>
<evidence type="ECO:0000313" key="3">
    <source>
        <dbReference type="Proteomes" id="UP000466345"/>
    </source>
</evidence>
<keyword evidence="3" id="KW-1185">Reference proteome</keyword>
<name>A0A7K0CC50_9ACTN</name>
<gene>
    <name evidence="2" type="ORF">SRB5_11350</name>
</gene>
<dbReference type="PANTHER" id="PTHR24094">
    <property type="entry name" value="SECRETED PROTEIN"/>
    <property type="match status" value="1"/>
</dbReference>
<organism evidence="2 3">
    <name type="scientific">Streptomyces smaragdinus</name>
    <dbReference type="NCBI Taxonomy" id="2585196"/>
    <lineage>
        <taxon>Bacteria</taxon>
        <taxon>Bacillati</taxon>
        <taxon>Actinomycetota</taxon>
        <taxon>Actinomycetes</taxon>
        <taxon>Kitasatosporales</taxon>
        <taxon>Streptomycetaceae</taxon>
        <taxon>Streptomyces</taxon>
    </lineage>
</organism>
<comment type="caution">
    <text evidence="2">The sequence shown here is derived from an EMBL/GenBank/DDBJ whole genome shotgun (WGS) entry which is preliminary data.</text>
</comment>
<dbReference type="InterPro" id="IPR011089">
    <property type="entry name" value="GmrSD_C"/>
</dbReference>
<dbReference type="Pfam" id="PF07510">
    <property type="entry name" value="GmrSD_C"/>
    <property type="match status" value="1"/>
</dbReference>
<proteinExistence type="predicted"/>
<dbReference type="OrthoDB" id="5196645at2"/>
<accession>A0A7K0CC50</accession>
<sequence length="246" mass="26084">MAVILAPPAAWPSDRPVTSRYTRLVIKNLTRGLAAISLALASLTAAAPAHAAAPDPSVLPLGEAITLLPLGAESREGYTREAFKHWNSGANPTDGCNTRNEVLLAEAVTPPTVGSRCALTGGSWWSYYDNTIVTAASNLDIDHMVPLAEAWDSGASAWTPERREAYANDLGQSTSLIAVTAGSNRSKSDQDPAEWLPPAPEAVCRYATEWTATKLRWGLTIDTAEQIALQALAVSCPTSTVVYEPA</sequence>
<evidence type="ECO:0000259" key="1">
    <source>
        <dbReference type="Pfam" id="PF07510"/>
    </source>
</evidence>
<dbReference type="Proteomes" id="UP000466345">
    <property type="component" value="Unassembled WGS sequence"/>
</dbReference>
<reference evidence="2 3" key="1">
    <citation type="submission" date="2019-10" db="EMBL/GenBank/DDBJ databases">
        <title>Streptomyces smaragdinus sp. nov. and Streptomyces fabii sp. nov., isolated from the gut of fungus growing-termite Macrotermes natalensis.</title>
        <authorList>
            <person name="Schwitalla J."/>
            <person name="Benndorf R."/>
            <person name="Martin K."/>
            <person name="De Beer W."/>
            <person name="Kaster A.-K."/>
            <person name="Vollmers J."/>
            <person name="Poulsen M."/>
            <person name="Beemelmanns C."/>
        </authorList>
    </citation>
    <scope>NUCLEOTIDE SEQUENCE [LARGE SCALE GENOMIC DNA]</scope>
    <source>
        <strain evidence="2 3">RB5</strain>
    </source>
</reference>
<dbReference type="PANTHER" id="PTHR24094:SF15">
    <property type="entry name" value="AMP-DEPENDENT SYNTHETASE_LIGASE DOMAIN-CONTAINING PROTEIN-RELATED"/>
    <property type="match status" value="1"/>
</dbReference>
<evidence type="ECO:0000313" key="2">
    <source>
        <dbReference type="EMBL" id="MQY11021.1"/>
    </source>
</evidence>